<dbReference type="Proteomes" id="UP000324748">
    <property type="component" value="Unassembled WGS sequence"/>
</dbReference>
<feature type="region of interest" description="Disordered" evidence="1">
    <location>
        <begin position="1"/>
        <end position="22"/>
    </location>
</feature>
<keyword evidence="3" id="KW-1185">Reference proteome</keyword>
<accession>A0A5B0QIS0</accession>
<dbReference type="EMBL" id="VSWC01000015">
    <property type="protein sequence ID" value="KAA1112979.1"/>
    <property type="molecule type" value="Genomic_DNA"/>
</dbReference>
<feature type="compositionally biased region" description="Basic and acidic residues" evidence="1">
    <location>
        <begin position="90"/>
        <end position="105"/>
    </location>
</feature>
<name>A0A5B0QIS0_PUCGR</name>
<sequence length="128" mass="13423">MEDPIEATGRGRKSESVEDLVGGIGNETGTGCLVYPLSTSCKPTLSTAAGALSQPRATPNPTQPLTVAKPLEPLPRGFAAKPDYPATLRQRSESHHTAQELDSTDKFTLGHHGGVTGTHLDQPLPNNG</sequence>
<proteinExistence type="predicted"/>
<evidence type="ECO:0000313" key="2">
    <source>
        <dbReference type="EMBL" id="KAA1112979.1"/>
    </source>
</evidence>
<dbReference type="AlphaFoldDB" id="A0A5B0QIS0"/>
<protein>
    <submittedName>
        <fullName evidence="2">Uncharacterized protein</fullName>
    </submittedName>
</protein>
<reference evidence="2 3" key="1">
    <citation type="submission" date="2019-05" db="EMBL/GenBank/DDBJ databases">
        <title>Emergence of the Ug99 lineage of the wheat stem rust pathogen through somatic hybridization.</title>
        <authorList>
            <person name="Li F."/>
            <person name="Upadhyaya N.M."/>
            <person name="Sperschneider J."/>
            <person name="Matny O."/>
            <person name="Nguyen-Phuc H."/>
            <person name="Mago R."/>
            <person name="Raley C."/>
            <person name="Miller M.E."/>
            <person name="Silverstein K.A.T."/>
            <person name="Henningsen E."/>
            <person name="Hirsch C.D."/>
            <person name="Visser B."/>
            <person name="Pretorius Z.A."/>
            <person name="Steffenson B.J."/>
            <person name="Schwessinger B."/>
            <person name="Dodds P.N."/>
            <person name="Figueroa M."/>
        </authorList>
    </citation>
    <scope>NUCLEOTIDE SEQUENCE [LARGE SCALE GENOMIC DNA]</scope>
    <source>
        <strain evidence="2">21-0</strain>
    </source>
</reference>
<feature type="region of interest" description="Disordered" evidence="1">
    <location>
        <begin position="88"/>
        <end position="128"/>
    </location>
</feature>
<feature type="compositionally biased region" description="Polar residues" evidence="1">
    <location>
        <begin position="55"/>
        <end position="65"/>
    </location>
</feature>
<gene>
    <name evidence="2" type="ORF">PGT21_017475</name>
</gene>
<evidence type="ECO:0000256" key="1">
    <source>
        <dbReference type="SAM" id="MobiDB-lite"/>
    </source>
</evidence>
<comment type="caution">
    <text evidence="2">The sequence shown here is derived from an EMBL/GenBank/DDBJ whole genome shotgun (WGS) entry which is preliminary data.</text>
</comment>
<evidence type="ECO:0000313" key="3">
    <source>
        <dbReference type="Proteomes" id="UP000324748"/>
    </source>
</evidence>
<organism evidence="2 3">
    <name type="scientific">Puccinia graminis f. sp. tritici</name>
    <dbReference type="NCBI Taxonomy" id="56615"/>
    <lineage>
        <taxon>Eukaryota</taxon>
        <taxon>Fungi</taxon>
        <taxon>Dikarya</taxon>
        <taxon>Basidiomycota</taxon>
        <taxon>Pucciniomycotina</taxon>
        <taxon>Pucciniomycetes</taxon>
        <taxon>Pucciniales</taxon>
        <taxon>Pucciniaceae</taxon>
        <taxon>Puccinia</taxon>
    </lineage>
</organism>
<feature type="region of interest" description="Disordered" evidence="1">
    <location>
        <begin position="49"/>
        <end position="76"/>
    </location>
</feature>